<dbReference type="EMBL" id="JFZV01000008">
    <property type="protein sequence ID" value="KDN14361.1"/>
    <property type="molecule type" value="Genomic_DNA"/>
</dbReference>
<sequence>MIDSRVVAAVIFARSDIKACQKGIINSQPISIPNRFGLIVHLNFNQTGTIISQNSNTVICIHSGNAVWW</sequence>
<comment type="caution">
    <text evidence="1">The sequence shown here is derived from an EMBL/GenBank/DDBJ whole genome shotgun (WGS) entry which is preliminary data.</text>
</comment>
<dbReference type="AlphaFoldDB" id="A0A836MNW8"/>
<organism evidence="1 2">
    <name type="scientific">Snodgrassella communis</name>
    <dbReference type="NCBI Taxonomy" id="2946699"/>
    <lineage>
        <taxon>Bacteria</taxon>
        <taxon>Pseudomonadati</taxon>
        <taxon>Pseudomonadota</taxon>
        <taxon>Betaproteobacteria</taxon>
        <taxon>Neisseriales</taxon>
        <taxon>Neisseriaceae</taxon>
        <taxon>Snodgrassella</taxon>
    </lineage>
</organism>
<reference evidence="1 2" key="1">
    <citation type="submission" date="2014-03" db="EMBL/GenBank/DDBJ databases">
        <title>The genomes of two eusocial bee gut symbionts.</title>
        <authorList>
            <person name="Kwong W.K."/>
            <person name="Engel P."/>
            <person name="Koch H."/>
            <person name="Moran N.A."/>
        </authorList>
    </citation>
    <scope>NUCLEOTIDE SEQUENCE [LARGE SCALE GENOMIC DNA]</scope>
    <source>
        <strain evidence="2">wkB29</strain>
    </source>
</reference>
<protein>
    <submittedName>
        <fullName evidence="1">Uncharacterized protein</fullName>
    </submittedName>
</protein>
<keyword evidence="2" id="KW-1185">Reference proteome</keyword>
<evidence type="ECO:0000313" key="1">
    <source>
        <dbReference type="EMBL" id="KDN14361.1"/>
    </source>
</evidence>
<accession>A0A836MNW8</accession>
<dbReference type="Proteomes" id="UP000027170">
    <property type="component" value="Unassembled WGS sequence"/>
</dbReference>
<name>A0A836MNW8_9NEIS</name>
<gene>
    <name evidence="1" type="ORF">SALWKB29_1663</name>
</gene>
<evidence type="ECO:0000313" key="2">
    <source>
        <dbReference type="Proteomes" id="UP000027170"/>
    </source>
</evidence>
<proteinExistence type="predicted"/>